<organism evidence="2">
    <name type="scientific">viral metagenome</name>
    <dbReference type="NCBI Taxonomy" id="1070528"/>
    <lineage>
        <taxon>unclassified sequences</taxon>
        <taxon>metagenomes</taxon>
        <taxon>organismal metagenomes</taxon>
    </lineage>
</organism>
<dbReference type="Pfam" id="PF01510">
    <property type="entry name" value="Amidase_2"/>
    <property type="match status" value="1"/>
</dbReference>
<dbReference type="GO" id="GO:0009253">
    <property type="term" value="P:peptidoglycan catabolic process"/>
    <property type="evidence" value="ECO:0007669"/>
    <property type="project" value="InterPro"/>
</dbReference>
<accession>A0A6M3KWQ0</accession>
<proteinExistence type="predicted"/>
<evidence type="ECO:0000313" key="2">
    <source>
        <dbReference type="EMBL" id="QJA86132.1"/>
    </source>
</evidence>
<dbReference type="InterPro" id="IPR002502">
    <property type="entry name" value="Amidase_domain"/>
</dbReference>
<reference evidence="2" key="1">
    <citation type="submission" date="2020-03" db="EMBL/GenBank/DDBJ databases">
        <title>The deep terrestrial virosphere.</title>
        <authorList>
            <person name="Holmfeldt K."/>
            <person name="Nilsson E."/>
            <person name="Simone D."/>
            <person name="Lopez-Fernandez M."/>
            <person name="Wu X."/>
            <person name="de Brujin I."/>
            <person name="Lundin D."/>
            <person name="Andersson A."/>
            <person name="Bertilsson S."/>
            <person name="Dopson M."/>
        </authorList>
    </citation>
    <scope>NUCLEOTIDE SEQUENCE</scope>
    <source>
        <strain evidence="2">MM415B02125</strain>
    </source>
</reference>
<feature type="domain" description="N-acetylmuramoyl-L-alanine amidase" evidence="1">
    <location>
        <begin position="2"/>
        <end position="131"/>
    </location>
</feature>
<evidence type="ECO:0000259" key="1">
    <source>
        <dbReference type="Pfam" id="PF01510"/>
    </source>
</evidence>
<gene>
    <name evidence="2" type="ORF">MM415B02125_0003</name>
</gene>
<dbReference type="InterPro" id="IPR036505">
    <property type="entry name" value="Amidase/PGRP_sf"/>
</dbReference>
<protein>
    <submittedName>
        <fullName evidence="2">Putative N-acetylmuramoyl-L-alanine amidase</fullName>
    </submittedName>
</protein>
<dbReference type="AlphaFoldDB" id="A0A6M3KWQ0"/>
<dbReference type="GO" id="GO:0008745">
    <property type="term" value="F:N-acetylmuramoyl-L-alanine amidase activity"/>
    <property type="evidence" value="ECO:0007669"/>
    <property type="project" value="InterPro"/>
</dbReference>
<dbReference type="Gene3D" id="3.40.80.10">
    <property type="entry name" value="Peptidoglycan recognition protein-like"/>
    <property type="match status" value="1"/>
</dbReference>
<name>A0A6M3KWQ0_9ZZZZ</name>
<dbReference type="CDD" id="cd06583">
    <property type="entry name" value="PGRP"/>
    <property type="match status" value="1"/>
</dbReference>
<dbReference type="SUPFAM" id="SSF55846">
    <property type="entry name" value="N-acetylmuramoyl-L-alanine amidase-like"/>
    <property type="match status" value="1"/>
</dbReference>
<dbReference type="EMBL" id="MT142617">
    <property type="protein sequence ID" value="QJA86132.1"/>
    <property type="molecule type" value="Genomic_DNA"/>
</dbReference>
<sequence length="155" mass="17486">MRKINLIVIHCSDSTFADAALIRKWHVEERHWADIGYHYVILNGCRKKDDYHLLDDGLLEIGRPLEQIGAHVEGKNANSIGVCLIGTKDFTGPQFSTLSKLVHNLLKQFPNSDVLGHYEAQNSKGSKTCPNINMAWLRDSILDLNHKTEPNVDLV</sequence>